<dbReference type="RefSeq" id="WP_125742527.1">
    <property type="nucleotide sequence ID" value="NZ_RCOR01000042.1"/>
</dbReference>
<evidence type="ECO:0000256" key="6">
    <source>
        <dbReference type="ARBA" id="ARBA00022840"/>
    </source>
</evidence>
<evidence type="ECO:0000259" key="10">
    <source>
        <dbReference type="PROSITE" id="PS50893"/>
    </source>
</evidence>
<dbReference type="FunFam" id="3.40.50.300:FF:000224">
    <property type="entry name" value="Energy-coupling factor transporter ATP-binding protein EcfA"/>
    <property type="match status" value="2"/>
</dbReference>
<keyword evidence="8" id="KW-0472">Membrane</keyword>
<evidence type="ECO:0000256" key="1">
    <source>
        <dbReference type="ARBA" id="ARBA00004236"/>
    </source>
</evidence>
<dbReference type="AlphaFoldDB" id="A0A3R9RHQ3"/>
<dbReference type="InterPro" id="IPR003593">
    <property type="entry name" value="AAA+_ATPase"/>
</dbReference>
<dbReference type="InterPro" id="IPR017871">
    <property type="entry name" value="ABC_transporter-like_CS"/>
</dbReference>
<dbReference type="InterPro" id="IPR050095">
    <property type="entry name" value="ECF_ABC_transporter_ATP-bd"/>
</dbReference>
<evidence type="ECO:0000313" key="11">
    <source>
        <dbReference type="EMBL" id="RSN67678.1"/>
    </source>
</evidence>
<dbReference type="Proteomes" id="UP000278149">
    <property type="component" value="Unassembled WGS sequence"/>
</dbReference>
<sequence>MPERVIELEEVTFTYPDGTVALKNISFFVEEGEAVAVVGENGAGKTTLCYLLSGVIPHIYGGTIRGKVSVAGIQPKDSSMRDLSRQVSIVLQDPDSQIFSPTVFMEVAFGPSNLGLSKEEIVANVKWALEATGLSGLEERSPDELSGGQKQRLVLASALAMRSKVLVLDEPTSQLDPVGVREVMATLKELKRRGVTMVITTHQTEEIAEIADKVIVLKDGNLLAIGSPKEIFSNVELMERAGVKAPDVAILTYELTKRGLSPEEIPINELEANKVLYKFIRDGKIRVSGKLSFEQKRNERAIIEVRDLTFEYPGRVRALDDVNLTVYEGDFLGVIGMNGSGKSTLVKTMIGLLKPQQGKVLFKGEDVSKFTVGELARKIGLILQNPDYQLFTISAIEEVMFGLRNIGVKGEEARKLALEILDMVGLKEKAEYFPFKLSFGERRLLAAAATLALNPEVIILDEPTTAQDYRGRYLLADLAKNLHERGKTIIMITHDMDLIAKYANRVIVMTNGKIIMDGDPHEVFNDIERLRQAGVMPPQITRLAISMSQMGIPSQIIKIEEFLEVVEVVK</sequence>
<comment type="function">
    <text evidence="9">Probably part of an ABC transporter complex. Responsible for energy coupling to the transport system.</text>
</comment>
<proteinExistence type="inferred from homology"/>
<dbReference type="Pfam" id="PF00005">
    <property type="entry name" value="ABC_tran"/>
    <property type="match status" value="2"/>
</dbReference>
<feature type="domain" description="ABC transporter" evidence="10">
    <location>
        <begin position="6"/>
        <end position="244"/>
    </location>
</feature>
<gene>
    <name evidence="11" type="ORF">D9Q81_07750</name>
</gene>
<dbReference type="SMART" id="SM00382">
    <property type="entry name" value="AAA"/>
    <property type="match status" value="2"/>
</dbReference>
<dbReference type="EMBL" id="RCOR01000042">
    <property type="protein sequence ID" value="RSN67678.1"/>
    <property type="molecule type" value="Genomic_DNA"/>
</dbReference>
<dbReference type="GO" id="GO:0043190">
    <property type="term" value="C:ATP-binding cassette (ABC) transporter complex"/>
    <property type="evidence" value="ECO:0007669"/>
    <property type="project" value="TreeGrafter"/>
</dbReference>
<dbReference type="GO" id="GO:0005524">
    <property type="term" value="F:ATP binding"/>
    <property type="evidence" value="ECO:0007669"/>
    <property type="project" value="UniProtKB-KW"/>
</dbReference>
<keyword evidence="5" id="KW-0547">Nucleotide-binding</keyword>
<evidence type="ECO:0000256" key="5">
    <source>
        <dbReference type="ARBA" id="ARBA00022741"/>
    </source>
</evidence>
<keyword evidence="3" id="KW-0813">Transport</keyword>
<keyword evidence="7" id="KW-1278">Translocase</keyword>
<evidence type="ECO:0000256" key="4">
    <source>
        <dbReference type="ARBA" id="ARBA00022475"/>
    </source>
</evidence>
<feature type="domain" description="ABC transporter" evidence="10">
    <location>
        <begin position="303"/>
        <end position="536"/>
    </location>
</feature>
<protein>
    <submittedName>
        <fullName evidence="11">ABC transporter ATP-binding protein</fullName>
    </submittedName>
</protein>
<dbReference type="GO" id="GO:0042626">
    <property type="term" value="F:ATPase-coupled transmembrane transporter activity"/>
    <property type="evidence" value="ECO:0007669"/>
    <property type="project" value="TreeGrafter"/>
</dbReference>
<evidence type="ECO:0000256" key="8">
    <source>
        <dbReference type="ARBA" id="ARBA00023136"/>
    </source>
</evidence>
<dbReference type="PANTHER" id="PTHR43553:SF21">
    <property type="entry name" value="ABC TRANSPORTER ATP-BINDING PROTEIN MA_1418-RELATED"/>
    <property type="match status" value="1"/>
</dbReference>
<comment type="similarity">
    <text evidence="2">Belongs to the ABC transporter superfamily.</text>
</comment>
<evidence type="ECO:0000256" key="9">
    <source>
        <dbReference type="ARBA" id="ARBA00025157"/>
    </source>
</evidence>
<dbReference type="PROSITE" id="PS50893">
    <property type="entry name" value="ABC_TRANSPORTER_2"/>
    <property type="match status" value="2"/>
</dbReference>
<evidence type="ECO:0000256" key="2">
    <source>
        <dbReference type="ARBA" id="ARBA00005417"/>
    </source>
</evidence>
<comment type="caution">
    <text evidence="11">The sequence shown here is derived from an EMBL/GenBank/DDBJ whole genome shotgun (WGS) entry which is preliminary data.</text>
</comment>
<dbReference type="Gene3D" id="3.40.50.300">
    <property type="entry name" value="P-loop containing nucleotide triphosphate hydrolases"/>
    <property type="match status" value="2"/>
</dbReference>
<dbReference type="PANTHER" id="PTHR43553">
    <property type="entry name" value="HEAVY METAL TRANSPORTER"/>
    <property type="match status" value="1"/>
</dbReference>
<comment type="subcellular location">
    <subcellularLocation>
        <location evidence="1">Cell membrane</location>
    </subcellularLocation>
</comment>
<dbReference type="SUPFAM" id="SSF52540">
    <property type="entry name" value="P-loop containing nucleoside triphosphate hydrolases"/>
    <property type="match status" value="2"/>
</dbReference>
<evidence type="ECO:0000256" key="7">
    <source>
        <dbReference type="ARBA" id="ARBA00022967"/>
    </source>
</evidence>
<keyword evidence="6 11" id="KW-0067">ATP-binding</keyword>
<dbReference type="InterPro" id="IPR003439">
    <property type="entry name" value="ABC_transporter-like_ATP-bd"/>
</dbReference>
<organism evidence="11 12">
    <name type="scientific">Candidatus Korarchaeum cryptofilum</name>
    <dbReference type="NCBI Taxonomy" id="498846"/>
    <lineage>
        <taxon>Archaea</taxon>
        <taxon>Thermoproteota</taxon>
        <taxon>Candidatus Korarchaeia</taxon>
        <taxon>Candidatus Korarchaeales</taxon>
        <taxon>Candidatus Korarchaeaceae</taxon>
        <taxon>Candidatus Korarchaeum</taxon>
    </lineage>
</organism>
<reference evidence="11 12" key="1">
    <citation type="submission" date="2018-10" db="EMBL/GenBank/DDBJ databases">
        <title>Co-occurring genomic capacity for anaerobic methane metabolism and dissimilatory sulfite reduction discovered in the Korarchaeota.</title>
        <authorList>
            <person name="Mckay L.J."/>
            <person name="Dlakic M."/>
            <person name="Fields M.W."/>
            <person name="Delmont T.O."/>
            <person name="Eren A.M."/>
            <person name="Jay Z.J."/>
            <person name="Klingelsmith K.B."/>
            <person name="Rusch D.B."/>
            <person name="Inskeep W.P."/>
        </authorList>
    </citation>
    <scope>NUCLEOTIDE SEQUENCE [LARGE SCALE GENOMIC DNA]</scope>
    <source>
        <strain evidence="11 12">WS</strain>
    </source>
</reference>
<evidence type="ECO:0000313" key="12">
    <source>
        <dbReference type="Proteomes" id="UP000278149"/>
    </source>
</evidence>
<dbReference type="GO" id="GO:0016887">
    <property type="term" value="F:ATP hydrolysis activity"/>
    <property type="evidence" value="ECO:0007669"/>
    <property type="project" value="InterPro"/>
</dbReference>
<dbReference type="InterPro" id="IPR027417">
    <property type="entry name" value="P-loop_NTPase"/>
</dbReference>
<dbReference type="PROSITE" id="PS00211">
    <property type="entry name" value="ABC_TRANSPORTER_1"/>
    <property type="match status" value="1"/>
</dbReference>
<dbReference type="CDD" id="cd03225">
    <property type="entry name" value="ABC_cobalt_CbiO_domain1"/>
    <property type="match status" value="2"/>
</dbReference>
<accession>A0A3R9RHQ3</accession>
<keyword evidence="4" id="KW-1003">Cell membrane</keyword>
<dbReference type="NCBIfam" id="NF010167">
    <property type="entry name" value="PRK13648.1"/>
    <property type="match status" value="2"/>
</dbReference>
<evidence type="ECO:0000256" key="3">
    <source>
        <dbReference type="ARBA" id="ARBA00022448"/>
    </source>
</evidence>
<dbReference type="InterPro" id="IPR015856">
    <property type="entry name" value="ABC_transpr_CbiO/EcfA_su"/>
</dbReference>
<name>A0A3R9RHQ3_9CREN</name>